<dbReference type="Pfam" id="PF14333">
    <property type="entry name" value="DUF4389"/>
    <property type="match status" value="2"/>
</dbReference>
<dbReference type="Proteomes" id="UP001500542">
    <property type="component" value="Unassembled WGS sequence"/>
</dbReference>
<gene>
    <name evidence="3" type="ORF">GCM10009554_09030</name>
</gene>
<proteinExistence type="predicted"/>
<accession>A0ABN1PHW9</accession>
<evidence type="ECO:0008006" key="5">
    <source>
        <dbReference type="Google" id="ProtNLM"/>
    </source>
</evidence>
<feature type="region of interest" description="Disordered" evidence="1">
    <location>
        <begin position="213"/>
        <end position="251"/>
    </location>
</feature>
<dbReference type="RefSeq" id="WP_343965058.1">
    <property type="nucleotide sequence ID" value="NZ_BAAAHK010000003.1"/>
</dbReference>
<feature type="transmembrane region" description="Helical" evidence="2">
    <location>
        <begin position="157"/>
        <end position="175"/>
    </location>
</feature>
<sequence>MKTDRYPVRLEGDLDPSVSRGLWLIKWLLAIPHYIVLAVLWLVFGVLSVVAFFAILFTGRYPRSIFTFTTGVLRWSWRVSFYAYSALGTDRYPPFTLNDVPDYPARLYVDEPPQLSRGLVLVKWLLAVPHLLIVAILLGGGPYLSYRFADSVLSVEGGGLIGLLTLIAGVALLFTGRYPRELFDFIIGLNRWVYRVAGYFFLMTDEYPPFRLDSGTDSSRTGGSPDSGRRPADSVPFAASAGAPQHPPSTHQWTAGRVISAVAGSLLILFGLGALPAGGTALWFDHGGRDAAGYVSTGTQHFSTSGYAIASETGAIRMDGPSWMMERFLGDVRITADSRTSTPVFIGIASERDASAYLATIEHSVVDRMYGHETGMAYHRQSWGSAPPQPPAAEGFWVAKSYGPGQQVLNWRPGTGDWTVVVLNADASRSVQADVTIGATIPWLDDVAYTLIAIGLVFLAGGGLLIHLAVRRTSAPVRGATS</sequence>
<keyword evidence="2" id="KW-1133">Transmembrane helix</keyword>
<feature type="compositionally biased region" description="Low complexity" evidence="1">
    <location>
        <begin position="213"/>
        <end position="226"/>
    </location>
</feature>
<evidence type="ECO:0000256" key="1">
    <source>
        <dbReference type="SAM" id="MobiDB-lite"/>
    </source>
</evidence>
<organism evidence="3 4">
    <name type="scientific">Kribbella koreensis</name>
    <dbReference type="NCBI Taxonomy" id="57909"/>
    <lineage>
        <taxon>Bacteria</taxon>
        <taxon>Bacillati</taxon>
        <taxon>Actinomycetota</taxon>
        <taxon>Actinomycetes</taxon>
        <taxon>Propionibacteriales</taxon>
        <taxon>Kribbellaceae</taxon>
        <taxon>Kribbella</taxon>
    </lineage>
</organism>
<feature type="transmembrane region" description="Helical" evidence="2">
    <location>
        <begin position="447"/>
        <end position="470"/>
    </location>
</feature>
<comment type="caution">
    <text evidence="3">The sequence shown here is derived from an EMBL/GenBank/DDBJ whole genome shotgun (WGS) entry which is preliminary data.</text>
</comment>
<reference evidence="3 4" key="1">
    <citation type="journal article" date="2019" name="Int. J. Syst. Evol. Microbiol.">
        <title>The Global Catalogue of Microorganisms (GCM) 10K type strain sequencing project: providing services to taxonomists for standard genome sequencing and annotation.</title>
        <authorList>
            <consortium name="The Broad Institute Genomics Platform"/>
            <consortium name="The Broad Institute Genome Sequencing Center for Infectious Disease"/>
            <person name="Wu L."/>
            <person name="Ma J."/>
        </authorList>
    </citation>
    <scope>NUCLEOTIDE SEQUENCE [LARGE SCALE GENOMIC DNA]</scope>
    <source>
        <strain evidence="3 4">JCM 10977</strain>
    </source>
</reference>
<protein>
    <recommendedName>
        <fullName evidence="5">DUF4389 domain-containing protein</fullName>
    </recommendedName>
</protein>
<dbReference type="InterPro" id="IPR025498">
    <property type="entry name" value="DUF4389"/>
</dbReference>
<dbReference type="EMBL" id="BAAAHK010000003">
    <property type="protein sequence ID" value="GAA0927851.1"/>
    <property type="molecule type" value="Genomic_DNA"/>
</dbReference>
<feature type="transmembrane region" description="Helical" evidence="2">
    <location>
        <begin position="31"/>
        <end position="57"/>
    </location>
</feature>
<keyword evidence="2" id="KW-0472">Membrane</keyword>
<evidence type="ECO:0000256" key="2">
    <source>
        <dbReference type="SAM" id="Phobius"/>
    </source>
</evidence>
<keyword evidence="4" id="KW-1185">Reference proteome</keyword>
<feature type="transmembrane region" description="Helical" evidence="2">
    <location>
        <begin position="124"/>
        <end position="145"/>
    </location>
</feature>
<feature type="transmembrane region" description="Helical" evidence="2">
    <location>
        <begin position="258"/>
        <end position="284"/>
    </location>
</feature>
<evidence type="ECO:0000313" key="4">
    <source>
        <dbReference type="Proteomes" id="UP001500542"/>
    </source>
</evidence>
<keyword evidence="2" id="KW-0812">Transmembrane</keyword>
<evidence type="ECO:0000313" key="3">
    <source>
        <dbReference type="EMBL" id="GAA0927851.1"/>
    </source>
</evidence>
<name>A0ABN1PHW9_9ACTN</name>